<evidence type="ECO:0000313" key="2">
    <source>
        <dbReference type="EMBL" id="AJQ26881.1"/>
    </source>
</evidence>
<dbReference type="OrthoDB" id="5190137at2"/>
<dbReference type="KEGG" id="pft:JBW_01531"/>
<reference evidence="2 3" key="1">
    <citation type="journal article" date="2015" name="Genome Announc.">
        <title>Complete Genome Sequence of Pelosinus fermentans JBW45, a Member of a Remarkably Competitive Group of Negativicutes in the Firmicutes Phylum.</title>
        <authorList>
            <person name="De Leon K.B."/>
            <person name="Utturkar S.M."/>
            <person name="Camilleri L.B."/>
            <person name="Elias D.A."/>
            <person name="Arkin A.P."/>
            <person name="Fields M.W."/>
            <person name="Brown S.D."/>
            <person name="Wall J.D."/>
        </authorList>
    </citation>
    <scope>NUCLEOTIDE SEQUENCE [LARGE SCALE GENOMIC DNA]</scope>
    <source>
        <strain evidence="2 3">JBW45</strain>
    </source>
</reference>
<dbReference type="HOGENOM" id="CLU_066192_4_0_9"/>
<proteinExistence type="predicted"/>
<evidence type="ECO:0000259" key="1">
    <source>
        <dbReference type="PROSITE" id="PS50943"/>
    </source>
</evidence>
<reference evidence="3" key="2">
    <citation type="submission" date="2015-02" db="EMBL/GenBank/DDBJ databases">
        <title>Complete Genome Sequence of Pelosinus fermentans JBW45.</title>
        <authorList>
            <person name="De Leon K.B."/>
            <person name="Utturkar S.M."/>
            <person name="Camilleri L.B."/>
            <person name="Arkin A.P."/>
            <person name="Fields M.W."/>
            <person name="Brown S.D."/>
            <person name="Wall J.D."/>
        </authorList>
    </citation>
    <scope>NUCLEOTIDE SEQUENCE [LARGE SCALE GENOMIC DNA]</scope>
    <source>
        <strain evidence="3">JBW45</strain>
    </source>
</reference>
<dbReference type="SUPFAM" id="SSF47413">
    <property type="entry name" value="lambda repressor-like DNA-binding domains"/>
    <property type="match status" value="1"/>
</dbReference>
<name>I9DCD2_9FIRM</name>
<dbReference type="RefSeq" id="WP_007959652.1">
    <property type="nucleotide sequence ID" value="NZ_CP010978.1"/>
</dbReference>
<sequence length="108" mass="12387">MSLFNNIQNLCISKNMYISKLEKELEFGNGAIYRWDKNTPSIDKVLKVAKYFEVSVDSLLEENDVDSSKSVNKLTSELVALEQQIQQDSVKVKSIKQYLKRLQKLKGA</sequence>
<dbReference type="Gene3D" id="1.10.260.40">
    <property type="entry name" value="lambda repressor-like DNA-binding domains"/>
    <property type="match status" value="1"/>
</dbReference>
<dbReference type="PROSITE" id="PS50943">
    <property type="entry name" value="HTH_CROC1"/>
    <property type="match status" value="1"/>
</dbReference>
<dbReference type="InterPro" id="IPR010982">
    <property type="entry name" value="Lambda_DNA-bd_dom_sf"/>
</dbReference>
<dbReference type="AlphaFoldDB" id="I9DCD2"/>
<dbReference type="Proteomes" id="UP000005361">
    <property type="component" value="Chromosome"/>
</dbReference>
<evidence type="ECO:0000313" key="3">
    <source>
        <dbReference type="Proteomes" id="UP000005361"/>
    </source>
</evidence>
<feature type="domain" description="HTH cro/C1-type" evidence="1">
    <location>
        <begin position="36"/>
        <end position="59"/>
    </location>
</feature>
<accession>I9DCD2</accession>
<dbReference type="GO" id="GO:0003677">
    <property type="term" value="F:DNA binding"/>
    <property type="evidence" value="ECO:0007669"/>
    <property type="project" value="InterPro"/>
</dbReference>
<protein>
    <recommendedName>
        <fullName evidence="1">HTH cro/C1-type domain-containing protein</fullName>
    </recommendedName>
</protein>
<dbReference type="EMBL" id="CP010978">
    <property type="protein sequence ID" value="AJQ26881.1"/>
    <property type="molecule type" value="Genomic_DNA"/>
</dbReference>
<gene>
    <name evidence="2" type="ORF">JBW_01531</name>
</gene>
<dbReference type="InterPro" id="IPR001387">
    <property type="entry name" value="Cro/C1-type_HTH"/>
</dbReference>
<organism evidence="2 3">
    <name type="scientific">Pelosinus fermentans JBW45</name>
    <dbReference type="NCBI Taxonomy" id="1192197"/>
    <lineage>
        <taxon>Bacteria</taxon>
        <taxon>Bacillati</taxon>
        <taxon>Bacillota</taxon>
        <taxon>Negativicutes</taxon>
        <taxon>Selenomonadales</taxon>
        <taxon>Sporomusaceae</taxon>
        <taxon>Pelosinus</taxon>
    </lineage>
</organism>
<dbReference type="STRING" id="1192197.JBW_01531"/>